<name>A0A9D4D1W1_DREPO</name>
<evidence type="ECO:0000313" key="2">
    <source>
        <dbReference type="Proteomes" id="UP000828390"/>
    </source>
</evidence>
<dbReference type="EMBL" id="JAIWYP010000011">
    <property type="protein sequence ID" value="KAH3737267.1"/>
    <property type="molecule type" value="Genomic_DNA"/>
</dbReference>
<gene>
    <name evidence="1" type="ORF">DPMN_043850</name>
</gene>
<dbReference type="AlphaFoldDB" id="A0A9D4D1W1"/>
<keyword evidence="2" id="KW-1185">Reference proteome</keyword>
<organism evidence="1 2">
    <name type="scientific">Dreissena polymorpha</name>
    <name type="common">Zebra mussel</name>
    <name type="synonym">Mytilus polymorpha</name>
    <dbReference type="NCBI Taxonomy" id="45954"/>
    <lineage>
        <taxon>Eukaryota</taxon>
        <taxon>Metazoa</taxon>
        <taxon>Spiralia</taxon>
        <taxon>Lophotrochozoa</taxon>
        <taxon>Mollusca</taxon>
        <taxon>Bivalvia</taxon>
        <taxon>Autobranchia</taxon>
        <taxon>Heteroconchia</taxon>
        <taxon>Euheterodonta</taxon>
        <taxon>Imparidentia</taxon>
        <taxon>Neoheterodontei</taxon>
        <taxon>Myida</taxon>
        <taxon>Dreissenoidea</taxon>
        <taxon>Dreissenidae</taxon>
        <taxon>Dreissena</taxon>
    </lineage>
</organism>
<reference evidence="1" key="2">
    <citation type="submission" date="2020-11" db="EMBL/GenBank/DDBJ databases">
        <authorList>
            <person name="McCartney M.A."/>
            <person name="Auch B."/>
            <person name="Kono T."/>
            <person name="Mallez S."/>
            <person name="Becker A."/>
            <person name="Gohl D.M."/>
            <person name="Silverstein K.A.T."/>
            <person name="Koren S."/>
            <person name="Bechman K.B."/>
            <person name="Herman A."/>
            <person name="Abrahante J.E."/>
            <person name="Garbe J."/>
        </authorList>
    </citation>
    <scope>NUCLEOTIDE SEQUENCE</scope>
    <source>
        <strain evidence="1">Duluth1</strain>
        <tissue evidence="1">Whole animal</tissue>
    </source>
</reference>
<reference evidence="1" key="1">
    <citation type="journal article" date="2019" name="bioRxiv">
        <title>The Genome of the Zebra Mussel, Dreissena polymorpha: A Resource for Invasive Species Research.</title>
        <authorList>
            <person name="McCartney M.A."/>
            <person name="Auch B."/>
            <person name="Kono T."/>
            <person name="Mallez S."/>
            <person name="Zhang Y."/>
            <person name="Obille A."/>
            <person name="Becker A."/>
            <person name="Abrahante J.E."/>
            <person name="Garbe J."/>
            <person name="Badalamenti J.P."/>
            <person name="Herman A."/>
            <person name="Mangelson H."/>
            <person name="Liachko I."/>
            <person name="Sullivan S."/>
            <person name="Sone E.D."/>
            <person name="Koren S."/>
            <person name="Silverstein K.A.T."/>
            <person name="Beckman K.B."/>
            <person name="Gohl D.M."/>
        </authorList>
    </citation>
    <scope>NUCLEOTIDE SEQUENCE</scope>
    <source>
        <strain evidence="1">Duluth1</strain>
        <tissue evidence="1">Whole animal</tissue>
    </source>
</reference>
<dbReference type="Proteomes" id="UP000828390">
    <property type="component" value="Unassembled WGS sequence"/>
</dbReference>
<accession>A0A9D4D1W1</accession>
<proteinExistence type="predicted"/>
<comment type="caution">
    <text evidence="1">The sequence shown here is derived from an EMBL/GenBank/DDBJ whole genome shotgun (WGS) entry which is preliminary data.</text>
</comment>
<evidence type="ECO:0000313" key="1">
    <source>
        <dbReference type="EMBL" id="KAH3737267.1"/>
    </source>
</evidence>
<protein>
    <submittedName>
        <fullName evidence="1">Uncharacterized protein</fullName>
    </submittedName>
</protein>
<sequence>MEELSQYDMEIVHRAGKKHANADALSRLTVDEGDHYEHGLPLDALPCGGCPKCTRAEEQWGGFIREVDTVIPLAKVTIQVVKNDDTPGLGNTDRAVRVQDRDILVQEQQCSEEDFRFIRKWLMHLLRGNCSWQIELPSFIG</sequence>